<feature type="transmembrane region" description="Helical" evidence="13">
    <location>
        <begin position="182"/>
        <end position="205"/>
    </location>
</feature>
<feature type="transmembrane region" description="Helical" evidence="13">
    <location>
        <begin position="38"/>
        <end position="59"/>
    </location>
</feature>
<evidence type="ECO:0000256" key="4">
    <source>
        <dbReference type="ARBA" id="ARBA00022692"/>
    </source>
</evidence>
<name>A0A7R9A9I7_9CRUS</name>
<dbReference type="GO" id="GO:0071586">
    <property type="term" value="P:CAAX-box protein processing"/>
    <property type="evidence" value="ECO:0007669"/>
    <property type="project" value="InterPro"/>
</dbReference>
<feature type="transmembrane region" description="Helical" evidence="13">
    <location>
        <begin position="240"/>
        <end position="258"/>
    </location>
</feature>
<keyword evidence="7 13" id="KW-1133">Transmembrane helix</keyword>
<keyword evidence="5" id="KW-0378">Hydrolase</keyword>
<evidence type="ECO:0000256" key="3">
    <source>
        <dbReference type="ARBA" id="ARBA00022670"/>
    </source>
</evidence>
<evidence type="ECO:0000256" key="7">
    <source>
        <dbReference type="ARBA" id="ARBA00022989"/>
    </source>
</evidence>
<dbReference type="Proteomes" id="UP000677054">
    <property type="component" value="Unassembled WGS sequence"/>
</dbReference>
<evidence type="ECO:0000256" key="10">
    <source>
        <dbReference type="ARBA" id="ARBA00047280"/>
    </source>
</evidence>
<dbReference type="GO" id="GO:0004222">
    <property type="term" value="F:metalloendopeptidase activity"/>
    <property type="evidence" value="ECO:0007669"/>
    <property type="project" value="InterPro"/>
</dbReference>
<evidence type="ECO:0000256" key="9">
    <source>
        <dbReference type="ARBA" id="ARBA00032607"/>
    </source>
</evidence>
<comment type="subcellular location">
    <subcellularLocation>
        <location evidence="1">Endoplasmic reticulum membrane</location>
        <topology evidence="1">Multi-pass membrane protein</topology>
    </subcellularLocation>
</comment>
<proteinExistence type="inferred from homology"/>
<comment type="similarity">
    <text evidence="2">Belongs to the peptidase U48 family.</text>
</comment>
<feature type="transmembrane region" description="Helical" evidence="13">
    <location>
        <begin position="6"/>
        <end position="26"/>
    </location>
</feature>
<dbReference type="AlphaFoldDB" id="A0A7R9A9I7"/>
<keyword evidence="8 13" id="KW-0472">Membrane</keyword>
<dbReference type="InterPro" id="IPR039731">
    <property type="entry name" value="Rce1"/>
</dbReference>
<dbReference type="GO" id="GO:0005789">
    <property type="term" value="C:endoplasmic reticulum membrane"/>
    <property type="evidence" value="ECO:0007669"/>
    <property type="project" value="UniProtKB-SubCell"/>
</dbReference>
<keyword evidence="6" id="KW-0256">Endoplasmic reticulum</keyword>
<dbReference type="EMBL" id="LR902118">
    <property type="protein sequence ID" value="CAD7249994.1"/>
    <property type="molecule type" value="Genomic_DNA"/>
</dbReference>
<feature type="domain" description="CAAX prenyl protease 2/Lysostaphin resistance protein A-like" evidence="14">
    <location>
        <begin position="119"/>
        <end position="223"/>
    </location>
</feature>
<evidence type="ECO:0000256" key="6">
    <source>
        <dbReference type="ARBA" id="ARBA00022824"/>
    </source>
</evidence>
<keyword evidence="4 13" id="KW-0812">Transmembrane</keyword>
<evidence type="ECO:0000256" key="13">
    <source>
        <dbReference type="SAM" id="Phobius"/>
    </source>
</evidence>
<sequence>MKTGCLTGIVGGTVLSGLYVGSLYVWRGSWNRNDPRIIRRRFFSVLVIMTLAPVYLWVICSPANLLELWTYMGLRGDHIAEALVLPLLLLVLFYLGPLVVCFRYHTKDYLLNECAHNGWIFARNYIVSPFSEEFVYRACLVPLLKDCFTMNQLIFVTPLFFGISHLHHMYELVQEGVPVLRASIVTLFQMGYTCIFGAYCTFLFLRTGHLASCFVSHAFCNLMGLPDVSLVLHQEGRMRVGILSAFLCGFGLFFYLLGPLTDPAHYGNNFY</sequence>
<keyword evidence="16" id="KW-1185">Reference proteome</keyword>
<evidence type="ECO:0000256" key="5">
    <source>
        <dbReference type="ARBA" id="ARBA00022801"/>
    </source>
</evidence>
<feature type="transmembrane region" description="Helical" evidence="13">
    <location>
        <begin position="79"/>
        <end position="102"/>
    </location>
</feature>
<dbReference type="EMBL" id="CAJPEV010002601">
    <property type="protein sequence ID" value="CAG0897442.1"/>
    <property type="molecule type" value="Genomic_DNA"/>
</dbReference>
<dbReference type="EC" id="3.4.26.1" evidence="11"/>
<evidence type="ECO:0000256" key="8">
    <source>
        <dbReference type="ARBA" id="ARBA00023136"/>
    </source>
</evidence>
<gene>
    <name evidence="15" type="ORF">DSTB1V02_LOCUS9778</name>
</gene>
<dbReference type="PANTHER" id="PTHR13046:SF0">
    <property type="entry name" value="CAAX PRENYL PROTEASE 2"/>
    <property type="match status" value="1"/>
</dbReference>
<evidence type="ECO:0000256" key="1">
    <source>
        <dbReference type="ARBA" id="ARBA00004477"/>
    </source>
</evidence>
<evidence type="ECO:0000313" key="15">
    <source>
        <dbReference type="EMBL" id="CAD7249994.1"/>
    </source>
</evidence>
<organism evidence="15">
    <name type="scientific">Darwinula stevensoni</name>
    <dbReference type="NCBI Taxonomy" id="69355"/>
    <lineage>
        <taxon>Eukaryota</taxon>
        <taxon>Metazoa</taxon>
        <taxon>Ecdysozoa</taxon>
        <taxon>Arthropoda</taxon>
        <taxon>Crustacea</taxon>
        <taxon>Oligostraca</taxon>
        <taxon>Ostracoda</taxon>
        <taxon>Podocopa</taxon>
        <taxon>Podocopida</taxon>
        <taxon>Darwinulocopina</taxon>
        <taxon>Darwinuloidea</taxon>
        <taxon>Darwinulidae</taxon>
        <taxon>Darwinula</taxon>
    </lineage>
</organism>
<evidence type="ECO:0000313" key="16">
    <source>
        <dbReference type="Proteomes" id="UP000677054"/>
    </source>
</evidence>
<keyword evidence="3" id="KW-0645">Protease</keyword>
<feature type="transmembrane region" description="Helical" evidence="13">
    <location>
        <begin position="153"/>
        <end position="170"/>
    </location>
</feature>
<evidence type="ECO:0000256" key="11">
    <source>
        <dbReference type="ARBA" id="ARBA00049729"/>
    </source>
</evidence>
<comment type="catalytic activity">
    <reaction evidence="10">
        <text>Hydrolyzes the peptide bond -P2-(S-farnesyl or geranylgeranyl)C-P1'-P2'-P3'-COOH where P1' and P2' are amino acids with aliphatic sidechains and P3' is any C-terminal residue.</text>
        <dbReference type="EC" id="3.4.26.1"/>
    </reaction>
</comment>
<dbReference type="OrthoDB" id="271604at2759"/>
<dbReference type="PANTHER" id="PTHR13046">
    <property type="entry name" value="PROTEASE U48 CAAX PRENYL PROTEASE RCE1"/>
    <property type="match status" value="1"/>
</dbReference>
<evidence type="ECO:0000256" key="2">
    <source>
        <dbReference type="ARBA" id="ARBA00006897"/>
    </source>
</evidence>
<protein>
    <recommendedName>
        <fullName evidence="12">CAAX prenyl protease 2</fullName>
        <ecNumber evidence="11">3.4.26.1</ecNumber>
    </recommendedName>
    <alternativeName>
        <fullName evidence="9">Farnesylated proteins-converting enzyme 2</fullName>
    </alternativeName>
</protein>
<evidence type="ECO:0000259" key="14">
    <source>
        <dbReference type="Pfam" id="PF02517"/>
    </source>
</evidence>
<accession>A0A7R9A9I7</accession>
<dbReference type="Pfam" id="PF02517">
    <property type="entry name" value="Rce1-like"/>
    <property type="match status" value="1"/>
</dbReference>
<dbReference type="InterPro" id="IPR003675">
    <property type="entry name" value="Rce1/LyrA-like_dom"/>
</dbReference>
<reference evidence="15" key="1">
    <citation type="submission" date="2020-11" db="EMBL/GenBank/DDBJ databases">
        <authorList>
            <person name="Tran Van P."/>
        </authorList>
    </citation>
    <scope>NUCLEOTIDE SEQUENCE</scope>
</reference>
<evidence type="ECO:0000256" key="12">
    <source>
        <dbReference type="ARBA" id="ARBA00049763"/>
    </source>
</evidence>